<dbReference type="EMBL" id="JACJIA010000026">
    <property type="protein sequence ID" value="MBA8957588.1"/>
    <property type="molecule type" value="Genomic_DNA"/>
</dbReference>
<dbReference type="RefSeq" id="WP_182849395.1">
    <property type="nucleotide sequence ID" value="NZ_BAAALP010000067.1"/>
</dbReference>
<dbReference type="InterPro" id="IPR036388">
    <property type="entry name" value="WH-like_DNA-bd_sf"/>
</dbReference>
<keyword evidence="6" id="KW-1185">Reference proteome</keyword>
<keyword evidence="2 5" id="KW-0238">DNA-binding</keyword>
<dbReference type="Gene3D" id="1.10.10.10">
    <property type="entry name" value="Winged helix-like DNA-binding domain superfamily/Winged helix DNA-binding domain"/>
    <property type="match status" value="1"/>
</dbReference>
<dbReference type="GO" id="GO:0003677">
    <property type="term" value="F:DNA binding"/>
    <property type="evidence" value="ECO:0007669"/>
    <property type="project" value="UniProtKB-KW"/>
</dbReference>
<evidence type="ECO:0000313" key="6">
    <source>
        <dbReference type="Proteomes" id="UP000572680"/>
    </source>
</evidence>
<keyword evidence="3" id="KW-0804">Transcription</keyword>
<dbReference type="PANTHER" id="PTHR43132:SF6">
    <property type="entry name" value="HTH-TYPE TRANSCRIPTIONAL REPRESSOR CZRA"/>
    <property type="match status" value="1"/>
</dbReference>
<keyword evidence="1" id="KW-0805">Transcription regulation</keyword>
<comment type="caution">
    <text evidence="5">The sequence shown here is derived from an EMBL/GenBank/DDBJ whole genome shotgun (WGS) entry which is preliminary data.</text>
</comment>
<sequence>MGWWRVDADTLARGRFVVSPLAETTAALQTLHRAAPAHPGERAWLSTHLPAYRARLAADPVAAALVRVGLGGSWNADFLTPVPTGAAFSDEAGRVRATPPAAARADLEVAAGGPLPPVLDVPDLPERAAALLTWVWRTVVGPDWPRRRRLLEADLVARTGQLTRHGWAAALDDMRPGMRWLGDGRLQVNAYDYPPREISGERLFFVPVTARRGWVAWEADRNAVVYPCSGVLAADRPPAPRALAALLGGPRAEILVLLDTPKSTSQLVALTGQALGSTGRHLRILRDAGLLERRRAGRSVLYYRTPAADALLAAGTPRVS</sequence>
<gene>
    <name evidence="5" type="ORF">HNR61_009283</name>
</gene>
<dbReference type="SUPFAM" id="SSF46785">
    <property type="entry name" value="Winged helix' DNA-binding domain"/>
    <property type="match status" value="1"/>
</dbReference>
<dbReference type="InterPro" id="IPR011991">
    <property type="entry name" value="ArsR-like_HTH"/>
</dbReference>
<evidence type="ECO:0000259" key="4">
    <source>
        <dbReference type="SMART" id="SM00418"/>
    </source>
</evidence>
<dbReference type="InterPro" id="IPR001845">
    <property type="entry name" value="HTH_ArsR_DNA-bd_dom"/>
</dbReference>
<dbReference type="CDD" id="cd00090">
    <property type="entry name" value="HTH_ARSR"/>
    <property type="match status" value="1"/>
</dbReference>
<accession>A0A7W3M069</accession>
<evidence type="ECO:0000313" key="5">
    <source>
        <dbReference type="EMBL" id="MBA8957588.1"/>
    </source>
</evidence>
<organism evidence="5 6">
    <name type="scientific">Actinomadura namibiensis</name>
    <dbReference type="NCBI Taxonomy" id="182080"/>
    <lineage>
        <taxon>Bacteria</taxon>
        <taxon>Bacillati</taxon>
        <taxon>Actinomycetota</taxon>
        <taxon>Actinomycetes</taxon>
        <taxon>Streptosporangiales</taxon>
        <taxon>Thermomonosporaceae</taxon>
        <taxon>Actinomadura</taxon>
    </lineage>
</organism>
<protein>
    <submittedName>
        <fullName evidence="5">DNA-binding transcriptional ArsR family regulator</fullName>
    </submittedName>
</protein>
<dbReference type="Proteomes" id="UP000572680">
    <property type="component" value="Unassembled WGS sequence"/>
</dbReference>
<name>A0A7W3M069_ACTNM</name>
<dbReference type="AlphaFoldDB" id="A0A7W3M069"/>
<feature type="domain" description="HTH arsR-type" evidence="4">
    <location>
        <begin position="241"/>
        <end position="316"/>
    </location>
</feature>
<dbReference type="SMART" id="SM00418">
    <property type="entry name" value="HTH_ARSR"/>
    <property type="match status" value="1"/>
</dbReference>
<evidence type="ECO:0000256" key="3">
    <source>
        <dbReference type="ARBA" id="ARBA00023163"/>
    </source>
</evidence>
<reference evidence="5 6" key="1">
    <citation type="submission" date="2020-08" db="EMBL/GenBank/DDBJ databases">
        <title>Genomic Encyclopedia of Type Strains, Phase IV (KMG-IV): sequencing the most valuable type-strain genomes for metagenomic binning, comparative biology and taxonomic classification.</title>
        <authorList>
            <person name="Goeker M."/>
        </authorList>
    </citation>
    <scope>NUCLEOTIDE SEQUENCE [LARGE SCALE GENOMIC DNA]</scope>
    <source>
        <strain evidence="5 6">DSM 44197</strain>
    </source>
</reference>
<dbReference type="PANTHER" id="PTHR43132">
    <property type="entry name" value="ARSENICAL RESISTANCE OPERON REPRESSOR ARSR-RELATED"/>
    <property type="match status" value="1"/>
</dbReference>
<dbReference type="Pfam" id="PF01022">
    <property type="entry name" value="HTH_5"/>
    <property type="match status" value="1"/>
</dbReference>
<proteinExistence type="predicted"/>
<dbReference type="GO" id="GO:0003700">
    <property type="term" value="F:DNA-binding transcription factor activity"/>
    <property type="evidence" value="ECO:0007669"/>
    <property type="project" value="InterPro"/>
</dbReference>
<evidence type="ECO:0000256" key="1">
    <source>
        <dbReference type="ARBA" id="ARBA00023015"/>
    </source>
</evidence>
<dbReference type="InterPro" id="IPR036390">
    <property type="entry name" value="WH_DNA-bd_sf"/>
</dbReference>
<dbReference type="InterPro" id="IPR051011">
    <property type="entry name" value="Metal_resp_trans_reg"/>
</dbReference>
<evidence type="ECO:0000256" key="2">
    <source>
        <dbReference type="ARBA" id="ARBA00023125"/>
    </source>
</evidence>